<evidence type="ECO:0000313" key="2">
    <source>
        <dbReference type="Proteomes" id="UP000198394"/>
    </source>
</evidence>
<keyword evidence="2" id="KW-1185">Reference proteome</keyword>
<dbReference type="Proteomes" id="UP000198394">
    <property type="component" value="Unassembled WGS sequence"/>
</dbReference>
<dbReference type="GeneID" id="94900369"/>
<dbReference type="AlphaFoldDB" id="A0A226QHY1"/>
<protein>
    <recommendedName>
        <fullName evidence="3">DUF3794 domain-containing protein</fullName>
    </recommendedName>
</protein>
<dbReference type="EMBL" id="NDYL01000002">
    <property type="protein sequence ID" value="OXB91584.1"/>
    <property type="molecule type" value="Genomic_DNA"/>
</dbReference>
<organism evidence="1 2">
    <name type="scientific">Parageobacillus galactosidasius</name>
    <dbReference type="NCBI Taxonomy" id="883812"/>
    <lineage>
        <taxon>Bacteria</taxon>
        <taxon>Bacillati</taxon>
        <taxon>Bacillota</taxon>
        <taxon>Bacilli</taxon>
        <taxon>Bacillales</taxon>
        <taxon>Anoxybacillaceae</taxon>
        <taxon>Parageobacillus</taxon>
    </lineage>
</organism>
<gene>
    <name evidence="1" type="ORF">B9L23_09520</name>
</gene>
<evidence type="ECO:0008006" key="3">
    <source>
        <dbReference type="Google" id="ProtNLM"/>
    </source>
</evidence>
<evidence type="ECO:0000313" key="1">
    <source>
        <dbReference type="EMBL" id="OXB91584.1"/>
    </source>
</evidence>
<sequence length="215" mass="23491">MAINLEQFAQEFRPECIQVCKVYDWTTNVVAITRDIPFTFPTGSLAGLTNLTADCSITLLECTEEGRRDIECMVGDETVELQAVTLTKTISVTLEVTGTNEAGAQVTVTSSPVTITITEEVILCAPEGTTVCCTSTSDTFNGCRVISFTPPTADMDTITATIFARVCQNIVVTFEVILEVFAKFCQPRPQIICEDECPVDVFPPQCPTIFPLNHE</sequence>
<proteinExistence type="predicted"/>
<accession>A0A226QHY1</accession>
<dbReference type="RefSeq" id="WP_089097521.1">
    <property type="nucleotide sequence ID" value="NZ_NDYL01000002.1"/>
</dbReference>
<reference evidence="1 2" key="1">
    <citation type="submission" date="2017-04" db="EMBL/GenBank/DDBJ databases">
        <title>The genome sequence of Parageobacillus galactosidasius DSM 18751.</title>
        <authorList>
            <person name="Ramaloko W.T."/>
            <person name="Koen N."/>
            <person name="Polliack S."/>
            <person name="Aliyu H."/>
            <person name="Lebre P."/>
            <person name="Mohr T."/>
            <person name="Oswald F."/>
            <person name="Zwick M."/>
            <person name="Neumann A."/>
            <person name="Syldatk C."/>
            <person name="Cowan D."/>
            <person name="De Maayer P."/>
        </authorList>
    </citation>
    <scope>NUCLEOTIDE SEQUENCE [LARGE SCALE GENOMIC DNA]</scope>
    <source>
        <strain evidence="1 2">DSM 18751</strain>
    </source>
</reference>
<name>A0A226QHY1_9BACL</name>
<comment type="caution">
    <text evidence="1">The sequence shown here is derived from an EMBL/GenBank/DDBJ whole genome shotgun (WGS) entry which is preliminary data.</text>
</comment>